<evidence type="ECO:0000313" key="3">
    <source>
        <dbReference type="EMBL" id="RCI05120.1"/>
    </source>
</evidence>
<feature type="region of interest" description="Disordered" evidence="1">
    <location>
        <begin position="1614"/>
        <end position="1689"/>
    </location>
</feature>
<keyword evidence="2" id="KW-0472">Membrane</keyword>
<dbReference type="InterPro" id="IPR046368">
    <property type="entry name" value="Tag1"/>
</dbReference>
<evidence type="ECO:0000313" key="4">
    <source>
        <dbReference type="Proteomes" id="UP000253551"/>
    </source>
</evidence>
<dbReference type="OrthoDB" id="10039566at2759"/>
<evidence type="ECO:0000256" key="2">
    <source>
        <dbReference type="SAM" id="Phobius"/>
    </source>
</evidence>
<evidence type="ECO:0000256" key="1">
    <source>
        <dbReference type="SAM" id="MobiDB-lite"/>
    </source>
</evidence>
<organism evidence="3 4">
    <name type="scientific">Rhizopus stolonifer</name>
    <name type="common">Rhizopus nigricans</name>
    <dbReference type="NCBI Taxonomy" id="4846"/>
    <lineage>
        <taxon>Eukaryota</taxon>
        <taxon>Fungi</taxon>
        <taxon>Fungi incertae sedis</taxon>
        <taxon>Mucoromycota</taxon>
        <taxon>Mucoromycotina</taxon>
        <taxon>Mucoromycetes</taxon>
        <taxon>Mucorales</taxon>
        <taxon>Mucorineae</taxon>
        <taxon>Rhizopodaceae</taxon>
        <taxon>Rhizopus</taxon>
    </lineage>
</organism>
<keyword evidence="2" id="KW-1133">Transmembrane helix</keyword>
<dbReference type="Pfam" id="PF12505">
    <property type="entry name" value="DUF3712"/>
    <property type="match status" value="4"/>
</dbReference>
<feature type="transmembrane region" description="Helical" evidence="2">
    <location>
        <begin position="64"/>
        <end position="88"/>
    </location>
</feature>
<name>A0A367KSK9_RHIST</name>
<keyword evidence="4" id="KW-1185">Reference proteome</keyword>
<proteinExistence type="predicted"/>
<dbReference type="GO" id="GO:0000329">
    <property type="term" value="C:fungal-type vacuole membrane"/>
    <property type="evidence" value="ECO:0007669"/>
    <property type="project" value="InterPro"/>
</dbReference>
<dbReference type="PANTHER" id="PTHR35895">
    <property type="entry name" value="CHROMOSOME 16, WHOLE GENOME SHOTGUN SEQUENCE"/>
    <property type="match status" value="1"/>
</dbReference>
<dbReference type="EMBL" id="PJQM01000475">
    <property type="protein sequence ID" value="RCI05120.1"/>
    <property type="molecule type" value="Genomic_DNA"/>
</dbReference>
<accession>A0A367KSK9</accession>
<keyword evidence="2" id="KW-0812">Transmembrane</keyword>
<gene>
    <name evidence="3" type="ORF">CU098_005735</name>
</gene>
<dbReference type="InterPro" id="IPR022185">
    <property type="entry name" value="DUF3712"/>
</dbReference>
<reference evidence="3 4" key="1">
    <citation type="journal article" date="2018" name="G3 (Bethesda)">
        <title>Phylogenetic and Phylogenomic Definition of Rhizopus Species.</title>
        <authorList>
            <person name="Gryganskyi A.P."/>
            <person name="Golan J."/>
            <person name="Dolatabadi S."/>
            <person name="Mondo S."/>
            <person name="Robb S."/>
            <person name="Idnurm A."/>
            <person name="Muszewska A."/>
            <person name="Steczkiewicz K."/>
            <person name="Masonjones S."/>
            <person name="Liao H.L."/>
            <person name="Gajdeczka M.T."/>
            <person name="Anike F."/>
            <person name="Vuek A."/>
            <person name="Anishchenko I.M."/>
            <person name="Voigt K."/>
            <person name="de Hoog G.S."/>
            <person name="Smith M.E."/>
            <person name="Heitman J."/>
            <person name="Vilgalys R."/>
            <person name="Stajich J.E."/>
        </authorList>
    </citation>
    <scope>NUCLEOTIDE SEQUENCE [LARGE SCALE GENOMIC DNA]</scope>
    <source>
        <strain evidence="3 4">LSU 92-RS-03</strain>
    </source>
</reference>
<comment type="caution">
    <text evidence="3">The sequence shown here is derived from an EMBL/GenBank/DDBJ whole genome shotgun (WGS) entry which is preliminary data.</text>
</comment>
<protein>
    <recommendedName>
        <fullName evidence="5">Pre-rRNA processing protein</fullName>
    </recommendedName>
</protein>
<dbReference type="Proteomes" id="UP000253551">
    <property type="component" value="Unassembled WGS sequence"/>
</dbReference>
<dbReference type="STRING" id="4846.A0A367KSK9"/>
<evidence type="ECO:0008006" key="5">
    <source>
        <dbReference type="Google" id="ProtNLM"/>
    </source>
</evidence>
<sequence>MPNSLNDAEPFAASGEQRAYYNNHLATDHVYQDDPRQSTSSMYDQYLEKPIVPAKRPFYKNKKYWIFCSVISVIVIVVVILLVLFVAFPKIAQHTLNQSRIEVNTAQISFDPPTGSNVQPGIDPNSTFYMHMATDLKNTGPFSANIQFSDKVQVLFNNTELGTITLPDTHISGGHGSIDTITPFTITDVAAFSSFTRYMLASEKFTWTLNGKAKISALSRTAEVNLNKDITLEGMNGFPQVRINSFQLPGDSPTGGIIIELGTILTSPSPIGVQLGHIEMDMSYDGIDLGVVQADNVAIQKGDNNIVLKGTLKSQANDPTAQQKVSTLFSNYIAGLVSNTTATGISAAPNGRDPITWLSEGLKSVVLHVALAADQPLKIINSVNMGYLDLAFNTDSPYSPSISAPAVTAGFSMPFGFSLNITEVTQNITLGLNNSGKFESFAVLNVPYVQSSSDQNAGKLQFAIPQTLIAGIPGEESIFNEYTYGLTSSGNYTFAVAGNATTKVNTSIGPLVLSGINFELPTELHGLEFLNSSATVIHAIDVTGGYSDYLTLNINVTMENPSDFSIATGDVKFNMLSDSTLIGQVTLPGLKLARGANNLVAQAKFDPKSSETGQNLLSSFVMGQENNVQIEGTQESTAIASLVQGLQSISLSSVLPGLRTALIQGSSLSVPSTAVSDGLVNVKVSITNPFSAGMIITKVVSAVTYGGMPVGNIDQDISSNPIVIPGKSTAQSGDLVMQMNVEAGAIALLMRSLAVSANLNTRPLDALLTIGGFHVEGQEDVSADASLFDGFNISNFVMDAMKVLKVDLSLASGLSIGQYDDTLTFSQSAVQISTDNSITSLIPIVGQKIVQQIVDGSVLAFESIIMSAPTESSFKVQMKGTITKTGPMAATISFPSPLTVSWQGKKLGSVSMQAIQAKPDAGASFDVTGDFSVSSTESMSAFATYMLNNEGFTWDITSQDVSVNALGFTFNNIKMEKFVKLSGANGFKDAVKVNKFDLPSNTEDNKGIVITVDSTISNPSQIGFSLSSVSFETFFNGIDLGPLGSAGAAVFSPQGSNNLAMQGHLVKQDSTKGVAAINEVFGNYLNAKSSVLTVKGVSASGPNGPVSWLTNAFKTLSIDNVVLPGPASKPTLITAVNMKDIQMDFTKSPFAPPAGSHSVQSQIKNPFGFPLGITSLNMKVNANSGGHNVASLDISDVPATTSADGIVDFGFSDIPFKVYSGAEELFATFVAGLTLTSNVPFGLAGTVNSIAHTAIADIQLNNVGFDVQTSLNGFADFGGTTEILSLKVVGGYSTYIAVDLVIALNNPSSITISTTDLVFSVIMDATGSSIGLVTLNSPVIVPGRNEMKASMKMTGTDVLSLSKALTNYLTGQTTALTVQGTTSSTSIASLQPGLSQVKLKTNMVGIPPSLVVENQMELIDLTSVNIWVKFNNPLDTPYTVVAVDVVVFFTNANGEYKTLGTLKGALNPALTVPSHGTAINENPLILILTDLNTGVDFIILPPEKQIVDLVQNVTVVVGEGFQGAMHYEQKNVPVVQRASTAALQAMVHSAVNSSIAASTAVPSLVSSAIPSNITTTIVSDVSTTAVSVTTTTVAETATATETATTTSDIITSTTSDVTSTTTTEDTATTSLETTSSTTVADTKTTSDATPTPTITITTTTTTTTTTTVETTPEKASSSQTTEAPSSATTAPVVAKNILWPF</sequence>
<dbReference type="PANTHER" id="PTHR35895:SF1">
    <property type="entry name" value="LIPID-BINDING SERUM GLYCOPROTEIN C-TERMINAL DOMAIN-CONTAINING PROTEIN"/>
    <property type="match status" value="1"/>
</dbReference>